<dbReference type="RefSeq" id="WP_203919941.1">
    <property type="nucleotide sequence ID" value="NZ_BONZ01000042.1"/>
</dbReference>
<reference evidence="1" key="1">
    <citation type="submission" date="2021-01" db="EMBL/GenBank/DDBJ databases">
        <title>Whole genome shotgun sequence of Rugosimonospora africana NBRC 104875.</title>
        <authorList>
            <person name="Komaki H."/>
            <person name="Tamura T."/>
        </authorList>
    </citation>
    <scope>NUCLEOTIDE SEQUENCE</scope>
    <source>
        <strain evidence="1">NBRC 104875</strain>
    </source>
</reference>
<dbReference type="Pfam" id="PF13830">
    <property type="entry name" value="DUF4192"/>
    <property type="match status" value="1"/>
</dbReference>
<gene>
    <name evidence="1" type="ORF">Raf01_45230</name>
</gene>
<evidence type="ECO:0000313" key="1">
    <source>
        <dbReference type="EMBL" id="GIH16351.1"/>
    </source>
</evidence>
<dbReference type="Proteomes" id="UP000642748">
    <property type="component" value="Unassembled WGS sequence"/>
</dbReference>
<dbReference type="InterPro" id="IPR025447">
    <property type="entry name" value="DUF4192"/>
</dbReference>
<sequence length="347" mass="36460">MESNQRPVIRIRDTDDLLAVVPFLLGFHPGADLILLAVDTSGAIVLAARLDLPATDGPAQPLAAGLNMVITKIKDRFEVSVALVGYGEPEQVAPAVAVARDALGQAGIAVREALRVRRGRFWRLDCDRPEASCPAEGVAFEPSTSPVTAAAIYAGLAVLSGRDALAQMLAPVTGPAAEAMAEASATARLFLVDLAEATAREAAGAGLSDQARRERLTRAITDAADDELRHAQHRYRAGQAVEDTHAARLGVLLALPAVRDAAARSTGRQEWQIQMYSDLVRRADPDFVAAPATLLALCALQAGNGALASIAVDRALEAEPDNRFAQLLAQAVAVGIDPDTVATLLTY</sequence>
<name>A0A8J3QTT6_9ACTN</name>
<accession>A0A8J3QTT6</accession>
<organism evidence="1 2">
    <name type="scientific">Rugosimonospora africana</name>
    <dbReference type="NCBI Taxonomy" id="556532"/>
    <lineage>
        <taxon>Bacteria</taxon>
        <taxon>Bacillati</taxon>
        <taxon>Actinomycetota</taxon>
        <taxon>Actinomycetes</taxon>
        <taxon>Micromonosporales</taxon>
        <taxon>Micromonosporaceae</taxon>
        <taxon>Rugosimonospora</taxon>
    </lineage>
</organism>
<protein>
    <recommendedName>
        <fullName evidence="3">DUF4192 domain-containing protein</fullName>
    </recommendedName>
</protein>
<proteinExistence type="predicted"/>
<evidence type="ECO:0008006" key="3">
    <source>
        <dbReference type="Google" id="ProtNLM"/>
    </source>
</evidence>
<evidence type="ECO:0000313" key="2">
    <source>
        <dbReference type="Proteomes" id="UP000642748"/>
    </source>
</evidence>
<dbReference type="AlphaFoldDB" id="A0A8J3QTT6"/>
<dbReference type="EMBL" id="BONZ01000042">
    <property type="protein sequence ID" value="GIH16351.1"/>
    <property type="molecule type" value="Genomic_DNA"/>
</dbReference>
<comment type="caution">
    <text evidence="1">The sequence shown here is derived from an EMBL/GenBank/DDBJ whole genome shotgun (WGS) entry which is preliminary data.</text>
</comment>
<keyword evidence="2" id="KW-1185">Reference proteome</keyword>